<dbReference type="Proteomes" id="UP001183585">
    <property type="component" value="Unassembled WGS sequence"/>
</dbReference>
<feature type="transmembrane region" description="Helical" evidence="1">
    <location>
        <begin position="127"/>
        <end position="147"/>
    </location>
</feature>
<dbReference type="RefSeq" id="WP_274991818.1">
    <property type="nucleotide sequence ID" value="NZ_JAJQQP010000001.1"/>
</dbReference>
<evidence type="ECO:0000313" key="2">
    <source>
        <dbReference type="EMBL" id="MDR7383029.1"/>
    </source>
</evidence>
<name>A0ABU2CNW0_9MICO</name>
<accession>A0ABU2CNW0</accession>
<evidence type="ECO:0000313" key="3">
    <source>
        <dbReference type="Proteomes" id="UP001183585"/>
    </source>
</evidence>
<feature type="transmembrane region" description="Helical" evidence="1">
    <location>
        <begin position="159"/>
        <end position="179"/>
    </location>
</feature>
<keyword evidence="3" id="KW-1185">Reference proteome</keyword>
<feature type="transmembrane region" description="Helical" evidence="1">
    <location>
        <begin position="199"/>
        <end position="217"/>
    </location>
</feature>
<feature type="transmembrane region" description="Helical" evidence="1">
    <location>
        <begin position="84"/>
        <end position="102"/>
    </location>
</feature>
<evidence type="ECO:0000256" key="1">
    <source>
        <dbReference type="SAM" id="Phobius"/>
    </source>
</evidence>
<comment type="caution">
    <text evidence="2">The sequence shown here is derived from an EMBL/GenBank/DDBJ whole genome shotgun (WGS) entry which is preliminary data.</text>
</comment>
<sequence length="245" mass="26355">MHTRAAITLGLAHRPVAGLFGMLVTVALGLNLIFLTHSFLGVPEWPGFVFALERGVPEVVGYVFTAWAAGLALYLAVAHRQAVLAGWSAVFVVLLADDYFMLHERMAKVVSSNITIPYPYGQPVGEIVWLAAIGTVLLTVIAVGHRFAAPEWRAVSRVLTALLALLVLCGVGIDAVHGFTTNRGVWHVVLSSLEDGGEILMLAITVTFLFGVAFCEHRPALDTLARRRAAALLPAAARRRPGRSD</sequence>
<reference evidence="2 3" key="1">
    <citation type="submission" date="2023-07" db="EMBL/GenBank/DDBJ databases">
        <title>Sequencing the genomes of 1000 actinobacteria strains.</title>
        <authorList>
            <person name="Klenk H.-P."/>
        </authorList>
    </citation>
    <scope>NUCLEOTIDE SEQUENCE [LARGE SCALE GENOMIC DNA]</scope>
    <source>
        <strain evidence="2 3">DSM 45554</strain>
    </source>
</reference>
<keyword evidence="1" id="KW-1133">Transmembrane helix</keyword>
<gene>
    <name evidence="2" type="ORF">J2S48_002544</name>
</gene>
<organism evidence="2 3">
    <name type="scientific">Promicromonospora iranensis</name>
    <dbReference type="NCBI Taxonomy" id="1105144"/>
    <lineage>
        <taxon>Bacteria</taxon>
        <taxon>Bacillati</taxon>
        <taxon>Actinomycetota</taxon>
        <taxon>Actinomycetes</taxon>
        <taxon>Micrococcales</taxon>
        <taxon>Promicromonosporaceae</taxon>
        <taxon>Promicromonospora</taxon>
    </lineage>
</organism>
<proteinExistence type="predicted"/>
<dbReference type="EMBL" id="JAVDYE010000001">
    <property type="protein sequence ID" value="MDR7383029.1"/>
    <property type="molecule type" value="Genomic_DNA"/>
</dbReference>
<feature type="transmembrane region" description="Helical" evidence="1">
    <location>
        <begin position="16"/>
        <end position="39"/>
    </location>
</feature>
<keyword evidence="1" id="KW-0472">Membrane</keyword>
<protein>
    <submittedName>
        <fullName evidence="2">Ferric reductase</fullName>
    </submittedName>
</protein>
<feature type="transmembrane region" description="Helical" evidence="1">
    <location>
        <begin position="59"/>
        <end position="77"/>
    </location>
</feature>
<keyword evidence="1" id="KW-0812">Transmembrane</keyword>